<comment type="caution">
    <text evidence="1">The sequence shown here is derived from an EMBL/GenBank/DDBJ whole genome shotgun (WGS) entry which is preliminary data.</text>
</comment>
<protein>
    <submittedName>
        <fullName evidence="1">Uncharacterized protein</fullName>
    </submittedName>
</protein>
<dbReference type="EMBL" id="VGLS01000381">
    <property type="protein sequence ID" value="MBM3224677.1"/>
    <property type="molecule type" value="Genomic_DNA"/>
</dbReference>
<evidence type="ECO:0000313" key="2">
    <source>
        <dbReference type="Proteomes" id="UP000712673"/>
    </source>
</evidence>
<dbReference type="AlphaFoldDB" id="A0A937W3R1"/>
<dbReference type="Proteomes" id="UP000712673">
    <property type="component" value="Unassembled WGS sequence"/>
</dbReference>
<reference evidence="1" key="1">
    <citation type="submission" date="2019-03" db="EMBL/GenBank/DDBJ databases">
        <title>Lake Tanganyika Metagenome-Assembled Genomes (MAGs).</title>
        <authorList>
            <person name="Tran P."/>
        </authorList>
    </citation>
    <scope>NUCLEOTIDE SEQUENCE</scope>
    <source>
        <strain evidence="1">K_DeepCast_65m_m2_066</strain>
    </source>
</reference>
<name>A0A937W3R1_UNCTE</name>
<evidence type="ECO:0000313" key="1">
    <source>
        <dbReference type="EMBL" id="MBM3224677.1"/>
    </source>
</evidence>
<sequence length="84" mass="9120">MEAQPVVYFTIDEASAELFGGVRGKATARIETDAARLRTVVEAQCDHYSGVGDNATRRFLMGMVDAGELVLAVLTPRYLATWGL</sequence>
<proteinExistence type="predicted"/>
<accession>A0A937W3R1</accession>
<organism evidence="1 2">
    <name type="scientific">Tectimicrobiota bacterium</name>
    <dbReference type="NCBI Taxonomy" id="2528274"/>
    <lineage>
        <taxon>Bacteria</taxon>
        <taxon>Pseudomonadati</taxon>
        <taxon>Nitrospinota/Tectimicrobiota group</taxon>
        <taxon>Candidatus Tectimicrobiota</taxon>
    </lineage>
</organism>
<gene>
    <name evidence="1" type="ORF">FJZ47_12850</name>
</gene>